<organism evidence="10 11">
    <name type="scientific">Kangiella sediminilitoris</name>
    <dbReference type="NCBI Taxonomy" id="1144748"/>
    <lineage>
        <taxon>Bacteria</taxon>
        <taxon>Pseudomonadati</taxon>
        <taxon>Pseudomonadota</taxon>
        <taxon>Gammaproteobacteria</taxon>
        <taxon>Kangiellales</taxon>
        <taxon>Kangiellaceae</taxon>
        <taxon>Kangiella</taxon>
    </lineage>
</organism>
<dbReference type="Gene3D" id="3.30.70.270">
    <property type="match status" value="1"/>
</dbReference>
<keyword evidence="3 7" id="KW-0812">Transmembrane</keyword>
<gene>
    <name evidence="10" type="ORF">KS2013_1201</name>
</gene>
<dbReference type="Pfam" id="PF00990">
    <property type="entry name" value="GGDEF"/>
    <property type="match status" value="1"/>
</dbReference>
<dbReference type="RefSeq" id="WP_068991154.1">
    <property type="nucleotide sequence ID" value="NZ_CP012418.1"/>
</dbReference>
<dbReference type="Proteomes" id="UP000094147">
    <property type="component" value="Chromosome"/>
</dbReference>
<evidence type="ECO:0000256" key="5">
    <source>
        <dbReference type="ARBA" id="ARBA00023136"/>
    </source>
</evidence>
<evidence type="ECO:0000256" key="7">
    <source>
        <dbReference type="SAM" id="Phobius"/>
    </source>
</evidence>
<comment type="subcellular location">
    <subcellularLocation>
        <location evidence="1">Membrane</location>
    </subcellularLocation>
</comment>
<feature type="domain" description="GGDEF" evidence="8">
    <location>
        <begin position="281"/>
        <end position="452"/>
    </location>
</feature>
<keyword evidence="5 7" id="KW-0472">Membrane</keyword>
<dbReference type="GO" id="GO:0016020">
    <property type="term" value="C:membrane"/>
    <property type="evidence" value="ECO:0007669"/>
    <property type="project" value="UniProtKB-SubCell"/>
</dbReference>
<dbReference type="NCBIfam" id="TIGR00254">
    <property type="entry name" value="GGDEF"/>
    <property type="match status" value="1"/>
</dbReference>
<dbReference type="SUPFAM" id="SSF55073">
    <property type="entry name" value="Nucleotide cyclase"/>
    <property type="match status" value="1"/>
</dbReference>
<dbReference type="PANTHER" id="PTHR45138:SF9">
    <property type="entry name" value="DIGUANYLATE CYCLASE DGCM-RELATED"/>
    <property type="match status" value="1"/>
</dbReference>
<dbReference type="Gene3D" id="3.30.450.350">
    <property type="entry name" value="CHASE domain"/>
    <property type="match status" value="1"/>
</dbReference>
<evidence type="ECO:0000256" key="4">
    <source>
        <dbReference type="ARBA" id="ARBA00022989"/>
    </source>
</evidence>
<dbReference type="KEGG" id="ksd:KS2013_1201"/>
<evidence type="ECO:0000313" key="10">
    <source>
        <dbReference type="EMBL" id="AOE49920.1"/>
    </source>
</evidence>
<dbReference type="PANTHER" id="PTHR45138">
    <property type="entry name" value="REGULATORY COMPONENTS OF SENSORY TRANSDUCTION SYSTEM"/>
    <property type="match status" value="1"/>
</dbReference>
<dbReference type="GO" id="GO:0052621">
    <property type="term" value="F:diguanylate cyclase activity"/>
    <property type="evidence" value="ECO:0007669"/>
    <property type="project" value="UniProtKB-EC"/>
</dbReference>
<dbReference type="STRING" id="1144748.KS2013_1201"/>
<dbReference type="EMBL" id="CP012418">
    <property type="protein sequence ID" value="AOE49920.1"/>
    <property type="molecule type" value="Genomic_DNA"/>
</dbReference>
<protein>
    <recommendedName>
        <fullName evidence="2">diguanylate cyclase</fullName>
        <ecNumber evidence="2">2.7.7.65</ecNumber>
    </recommendedName>
</protein>
<reference evidence="11" key="1">
    <citation type="submission" date="2015-08" db="EMBL/GenBank/DDBJ databases">
        <authorList>
            <person name="Kim K.M."/>
        </authorList>
    </citation>
    <scope>NUCLEOTIDE SEQUENCE [LARGE SCALE GENOMIC DNA]</scope>
    <source>
        <strain evidence="11">KCTC 23892</strain>
    </source>
</reference>
<evidence type="ECO:0000259" key="8">
    <source>
        <dbReference type="SMART" id="SM00267"/>
    </source>
</evidence>
<evidence type="ECO:0000259" key="9">
    <source>
        <dbReference type="SMART" id="SM01079"/>
    </source>
</evidence>
<name>A0A1B3BAU5_9GAMM</name>
<comment type="catalytic activity">
    <reaction evidence="6">
        <text>2 GTP = 3',3'-c-di-GMP + 2 diphosphate</text>
        <dbReference type="Rhea" id="RHEA:24898"/>
        <dbReference type="ChEBI" id="CHEBI:33019"/>
        <dbReference type="ChEBI" id="CHEBI:37565"/>
        <dbReference type="ChEBI" id="CHEBI:58805"/>
        <dbReference type="EC" id="2.7.7.65"/>
    </reaction>
</comment>
<proteinExistence type="predicted"/>
<keyword evidence="4 7" id="KW-1133">Transmembrane helix</keyword>
<evidence type="ECO:0000256" key="1">
    <source>
        <dbReference type="ARBA" id="ARBA00004370"/>
    </source>
</evidence>
<dbReference type="SMART" id="SM01079">
    <property type="entry name" value="CHASE"/>
    <property type="match status" value="1"/>
</dbReference>
<dbReference type="SMART" id="SM00267">
    <property type="entry name" value="GGDEF"/>
    <property type="match status" value="1"/>
</dbReference>
<feature type="transmembrane region" description="Helical" evidence="7">
    <location>
        <begin position="6"/>
        <end position="25"/>
    </location>
</feature>
<feature type="domain" description="CHASE" evidence="9">
    <location>
        <begin position="41"/>
        <end position="222"/>
    </location>
</feature>
<dbReference type="InterPro" id="IPR043128">
    <property type="entry name" value="Rev_trsase/Diguanyl_cyclase"/>
</dbReference>
<dbReference type="InterPro" id="IPR029787">
    <property type="entry name" value="Nucleotide_cyclase"/>
</dbReference>
<dbReference type="CDD" id="cd01949">
    <property type="entry name" value="GGDEF"/>
    <property type="match status" value="1"/>
</dbReference>
<dbReference type="AlphaFoldDB" id="A0A1B3BAU5"/>
<evidence type="ECO:0000256" key="6">
    <source>
        <dbReference type="ARBA" id="ARBA00034247"/>
    </source>
</evidence>
<dbReference type="InterPro" id="IPR042240">
    <property type="entry name" value="CHASE_sf"/>
</dbReference>
<dbReference type="InterPro" id="IPR050469">
    <property type="entry name" value="Diguanylate_Cyclase"/>
</dbReference>
<keyword evidence="11" id="KW-1185">Reference proteome</keyword>
<sequence length="453" mass="50909">MKRKVYTAWIYAVSIIYFIIGIIVVENLVKSHSDTLEQEAKQEFVDRFLLVRSKIESSIFSDSYIANSLATILSADPDFGVGNFEELAKTSITKARYLRNISLAQGYDLTHVYPLAGNEKALGFNFKQSPSQFKTVEKARRTKSVVIAGPLTLVQGGKAIIARYPIFDDFPINNSFWGQVSVVLSIENIFRESGLEQLSSTYEVALKGLDGEGERGEVFWGIGDTFDKPDVISSIELPGGNWVMAAKNNKTHDAFHINSIHIYRILGHLVVLLTFISIVFLIRSYHLAREASIYDELTTLPNRRYGFQLLNNLNQNRRTQAPYAVIVIDLNGFKAVNDNHGHAAGDYVLKKISNMLVSSLRSTDICCRLGGDEFLIVLPRTESAAIVKNIVCKLKRNLSALKLQFNHQDLYISMSAGYAFYPGDSTEIEALLRKADHQMYQDKQQVRETQLST</sequence>
<dbReference type="InterPro" id="IPR000160">
    <property type="entry name" value="GGDEF_dom"/>
</dbReference>
<evidence type="ECO:0000256" key="2">
    <source>
        <dbReference type="ARBA" id="ARBA00012528"/>
    </source>
</evidence>
<feature type="transmembrane region" description="Helical" evidence="7">
    <location>
        <begin position="265"/>
        <end position="285"/>
    </location>
</feature>
<accession>A0A1B3BAU5</accession>
<evidence type="ECO:0000256" key="3">
    <source>
        <dbReference type="ARBA" id="ARBA00022692"/>
    </source>
</evidence>
<evidence type="ECO:0000313" key="11">
    <source>
        <dbReference type="Proteomes" id="UP000094147"/>
    </source>
</evidence>
<dbReference type="GO" id="GO:0007165">
    <property type="term" value="P:signal transduction"/>
    <property type="evidence" value="ECO:0007669"/>
    <property type="project" value="UniProtKB-ARBA"/>
</dbReference>
<dbReference type="Pfam" id="PF03924">
    <property type="entry name" value="CHASE"/>
    <property type="match status" value="1"/>
</dbReference>
<dbReference type="InterPro" id="IPR006189">
    <property type="entry name" value="CHASE_dom"/>
</dbReference>
<dbReference type="EC" id="2.7.7.65" evidence="2"/>